<name>A0A4R8WAU9_9MICO</name>
<feature type="chain" id="PRO_5020269926" evidence="5">
    <location>
        <begin position="40"/>
        <end position="230"/>
    </location>
</feature>
<dbReference type="RefSeq" id="WP_134509362.1">
    <property type="nucleotide sequence ID" value="NZ_SOFM01000029.1"/>
</dbReference>
<evidence type="ECO:0000313" key="8">
    <source>
        <dbReference type="Proteomes" id="UP000297643"/>
    </source>
</evidence>
<evidence type="ECO:0000256" key="1">
    <source>
        <dbReference type="ARBA" id="ARBA00022729"/>
    </source>
</evidence>
<dbReference type="Proteomes" id="UP000297643">
    <property type="component" value="Unassembled WGS sequence"/>
</dbReference>
<feature type="transmembrane region" description="Helical" evidence="4">
    <location>
        <begin position="184"/>
        <end position="205"/>
    </location>
</feature>
<proteinExistence type="predicted"/>
<evidence type="ECO:0000256" key="2">
    <source>
        <dbReference type="ARBA" id="ARBA00023008"/>
    </source>
</evidence>
<organism evidence="7 8">
    <name type="scientific">Cryobacterium mannosilyticum</name>
    <dbReference type="NCBI Taxonomy" id="1259190"/>
    <lineage>
        <taxon>Bacteria</taxon>
        <taxon>Bacillati</taxon>
        <taxon>Actinomycetota</taxon>
        <taxon>Actinomycetes</taxon>
        <taxon>Micrococcales</taxon>
        <taxon>Microbacteriaceae</taxon>
        <taxon>Cryobacterium</taxon>
    </lineage>
</organism>
<gene>
    <name evidence="7" type="ORF">E3O32_10740</name>
</gene>
<feature type="region of interest" description="Disordered" evidence="3">
    <location>
        <begin position="210"/>
        <end position="230"/>
    </location>
</feature>
<feature type="compositionally biased region" description="Acidic residues" evidence="3">
    <location>
        <begin position="217"/>
        <end position="230"/>
    </location>
</feature>
<keyword evidence="2" id="KW-0186">Copper</keyword>
<dbReference type="GO" id="GO:0042597">
    <property type="term" value="C:periplasmic space"/>
    <property type="evidence" value="ECO:0007669"/>
    <property type="project" value="InterPro"/>
</dbReference>
<feature type="region of interest" description="Disordered" evidence="3">
    <location>
        <begin position="152"/>
        <end position="175"/>
    </location>
</feature>
<dbReference type="InterPro" id="IPR007348">
    <property type="entry name" value="CopC_dom"/>
</dbReference>
<sequence length="230" mass="22973">MRGNRETHGAGNRRWSVRVLGAAAVVAALVGGSAAPAFAHNYPVGSSPSEGAVVTEQPGTFTVTTNDQLLDLHGEGSGNAMAIRGPAGAATPLYYGDGCVTLFGPSIETKAQLGQPGEYTVIWQVVSTDGHAVSKDYTFSWQPAAGQKLAEGSPALPRCGGTAQTGADAPAPASAPAGPGVGDLAWIGGALGAVVLAIGGTLLVVNRRGRTSAAGPEAEEEEEESVGGRG</sequence>
<dbReference type="GO" id="GO:0005507">
    <property type="term" value="F:copper ion binding"/>
    <property type="evidence" value="ECO:0007669"/>
    <property type="project" value="InterPro"/>
</dbReference>
<comment type="caution">
    <text evidence="7">The sequence shown here is derived from an EMBL/GenBank/DDBJ whole genome shotgun (WGS) entry which is preliminary data.</text>
</comment>
<keyword evidence="4" id="KW-0812">Transmembrane</keyword>
<keyword evidence="8" id="KW-1185">Reference proteome</keyword>
<evidence type="ECO:0000256" key="5">
    <source>
        <dbReference type="SAM" id="SignalP"/>
    </source>
</evidence>
<evidence type="ECO:0000259" key="6">
    <source>
        <dbReference type="Pfam" id="PF04234"/>
    </source>
</evidence>
<keyword evidence="4" id="KW-0472">Membrane</keyword>
<protein>
    <submittedName>
        <fullName evidence="7">Copper resistance protein CopC</fullName>
    </submittedName>
</protein>
<keyword evidence="1 5" id="KW-0732">Signal</keyword>
<dbReference type="AlphaFoldDB" id="A0A4R8WAU9"/>
<evidence type="ECO:0000313" key="7">
    <source>
        <dbReference type="EMBL" id="TFC03087.1"/>
    </source>
</evidence>
<dbReference type="Gene3D" id="2.60.40.1220">
    <property type="match status" value="1"/>
</dbReference>
<dbReference type="Pfam" id="PF04234">
    <property type="entry name" value="CopC"/>
    <property type="match status" value="1"/>
</dbReference>
<accession>A0A4R8WAU9</accession>
<feature type="signal peptide" evidence="5">
    <location>
        <begin position="1"/>
        <end position="39"/>
    </location>
</feature>
<dbReference type="GO" id="GO:0046688">
    <property type="term" value="P:response to copper ion"/>
    <property type="evidence" value="ECO:0007669"/>
    <property type="project" value="InterPro"/>
</dbReference>
<dbReference type="EMBL" id="SOFM01000029">
    <property type="protein sequence ID" value="TFC03087.1"/>
    <property type="molecule type" value="Genomic_DNA"/>
</dbReference>
<evidence type="ECO:0000256" key="4">
    <source>
        <dbReference type="SAM" id="Phobius"/>
    </source>
</evidence>
<dbReference type="InterPro" id="IPR014755">
    <property type="entry name" value="Cu-Rt/internalin_Ig-like"/>
</dbReference>
<dbReference type="InterPro" id="IPR014756">
    <property type="entry name" value="Ig_E-set"/>
</dbReference>
<reference evidence="7 8" key="1">
    <citation type="submission" date="2019-03" db="EMBL/GenBank/DDBJ databases">
        <title>Genomics of glacier-inhabiting Cryobacterium strains.</title>
        <authorList>
            <person name="Liu Q."/>
            <person name="Xin Y.-H."/>
        </authorList>
    </citation>
    <scope>NUCLEOTIDE SEQUENCE [LARGE SCALE GENOMIC DNA]</scope>
    <source>
        <strain evidence="7 8">RHLT2-21</strain>
    </source>
</reference>
<feature type="compositionally biased region" description="Low complexity" evidence="3">
    <location>
        <begin position="160"/>
        <end position="175"/>
    </location>
</feature>
<feature type="domain" description="CopC" evidence="6">
    <location>
        <begin position="40"/>
        <end position="140"/>
    </location>
</feature>
<evidence type="ECO:0000256" key="3">
    <source>
        <dbReference type="SAM" id="MobiDB-lite"/>
    </source>
</evidence>
<dbReference type="SUPFAM" id="SSF81296">
    <property type="entry name" value="E set domains"/>
    <property type="match status" value="1"/>
</dbReference>
<keyword evidence="4" id="KW-1133">Transmembrane helix</keyword>